<protein>
    <submittedName>
        <fullName evidence="1">Cytochrome P450</fullName>
    </submittedName>
</protein>
<name>A0ACD1IHY3_9EURO</name>
<reference evidence="1" key="1">
    <citation type="submission" date="2018-02" db="EMBL/GenBank/DDBJ databases">
        <title>The genomes of Aspergillus section Nigri reveals drivers in fungal speciation.</title>
        <authorList>
            <consortium name="DOE Joint Genome Institute"/>
            <person name="Vesth T.C."/>
            <person name="Nybo J."/>
            <person name="Theobald S."/>
            <person name="Brandl J."/>
            <person name="Frisvad J.C."/>
            <person name="Nielsen K.F."/>
            <person name="Lyhne E.K."/>
            <person name="Kogle M.E."/>
            <person name="Kuo A."/>
            <person name="Riley R."/>
            <person name="Clum A."/>
            <person name="Nolan M."/>
            <person name="Lipzen A."/>
            <person name="Salamov A."/>
            <person name="Henrissat B."/>
            <person name="Wiebenga A."/>
            <person name="De vries R.P."/>
            <person name="Grigoriev I.V."/>
            <person name="Mortensen U.H."/>
            <person name="Andersen M.R."/>
            <person name="Baker S.E."/>
        </authorList>
    </citation>
    <scope>NUCLEOTIDE SEQUENCE</scope>
    <source>
        <strain evidence="1">CBS 115574</strain>
    </source>
</reference>
<dbReference type="EMBL" id="KZ824545">
    <property type="protein sequence ID" value="RAK90078.1"/>
    <property type="molecule type" value="Genomic_DNA"/>
</dbReference>
<evidence type="ECO:0000313" key="2">
    <source>
        <dbReference type="Proteomes" id="UP000249748"/>
    </source>
</evidence>
<organism evidence="1 2">
    <name type="scientific">Aspergillus costaricaensis CBS 115574</name>
    <dbReference type="NCBI Taxonomy" id="1448317"/>
    <lineage>
        <taxon>Eukaryota</taxon>
        <taxon>Fungi</taxon>
        <taxon>Dikarya</taxon>
        <taxon>Ascomycota</taxon>
        <taxon>Pezizomycotina</taxon>
        <taxon>Eurotiomycetes</taxon>
        <taxon>Eurotiomycetidae</taxon>
        <taxon>Eurotiales</taxon>
        <taxon>Aspergillaceae</taxon>
        <taxon>Aspergillus</taxon>
        <taxon>Aspergillus subgen. Circumdati</taxon>
    </lineage>
</organism>
<sequence length="341" mass="39799">MLVTYRLWLSPLSRFPGSPLAKATYLYEFYHDWVKPGQFYRKIHEMHQCYGPIIQVSPDELHILDPSYHKHLFVMGGARKNDLYPGSYRGTPYEELLKTHKVHRLVVRAPIDKYFSRASTIAAELQVVKCIKSFTSRLGEFKDTWEPVNLSYTLLLLIMEFNAAWSVIEGHLWMQCAWLTFPYLFRFKAKFQGVITVPLLGMVPKPARSSLMRILRFLQKQASTKNEYGTIIVNLALDDRKRQALQSEISNFLSQDQAPDLTVTRVFPENDFVVEGWTILKGIPVGMSSYWMHMDPEVLPEPEKFKPERWFHTEENHDPRITEYMVPVGRGSRDCPWEAFC</sequence>
<evidence type="ECO:0000313" key="1">
    <source>
        <dbReference type="EMBL" id="RAK90078.1"/>
    </source>
</evidence>
<dbReference type="Proteomes" id="UP000249748">
    <property type="component" value="Unassembled WGS sequence"/>
</dbReference>
<gene>
    <name evidence="1" type="ORF">BO79DRAFT_216259</name>
</gene>
<accession>A0ACD1IHY3</accession>
<proteinExistence type="predicted"/>
<keyword evidence="2" id="KW-1185">Reference proteome</keyword>